<keyword evidence="1" id="KW-0805">Transcription regulation</keyword>
<dbReference type="AlphaFoldDB" id="A0A8J2UE31"/>
<dbReference type="Gene3D" id="1.10.10.60">
    <property type="entry name" value="Homeodomain-like"/>
    <property type="match status" value="2"/>
</dbReference>
<dbReference type="PANTHER" id="PTHR43280">
    <property type="entry name" value="ARAC-FAMILY TRANSCRIPTIONAL REGULATOR"/>
    <property type="match status" value="1"/>
</dbReference>
<evidence type="ECO:0000256" key="1">
    <source>
        <dbReference type="ARBA" id="ARBA00023015"/>
    </source>
</evidence>
<sequence>MKHYKTLVSVLTDNGWAPPEHPLFSAVRCNHACTLGDREFTSDFYMIGFKKLKSGVIRYGRTKYDHENGSMSFFRPRQLIEFRDLELEEDGFLIFFHEDYLNGHPLHSEIKKYGFFDYESNEALHLSPKEERTIWELFDKIQSEYTNNPDEYSREIILTHIDSILKYSQRFYKRQFLNRNILTSATVSKFNQQLSDYFERGLLETQGLPTVNYMASTLHLSPRYLSDLLKEETGKTAIEHIHIFLISEAKNLLKGPDYTVSETAYKLGFENLPYFSRLFKKEVGLSPNQFKKQALN</sequence>
<feature type="domain" description="HTH araC/xylS-type" evidence="4">
    <location>
        <begin position="192"/>
        <end position="293"/>
    </location>
</feature>
<evidence type="ECO:0000313" key="6">
    <source>
        <dbReference type="Proteomes" id="UP000607559"/>
    </source>
</evidence>
<dbReference type="RefSeq" id="WP_188932788.1">
    <property type="nucleotide sequence ID" value="NZ_BMJC01000003.1"/>
</dbReference>
<keyword evidence="6" id="KW-1185">Reference proteome</keyword>
<dbReference type="Pfam" id="PF12833">
    <property type="entry name" value="HTH_18"/>
    <property type="match status" value="1"/>
</dbReference>
<dbReference type="PROSITE" id="PS01124">
    <property type="entry name" value="HTH_ARAC_FAMILY_2"/>
    <property type="match status" value="1"/>
</dbReference>
<dbReference type="Proteomes" id="UP000607559">
    <property type="component" value="Unassembled WGS sequence"/>
</dbReference>
<dbReference type="InterPro" id="IPR018060">
    <property type="entry name" value="HTH_AraC"/>
</dbReference>
<dbReference type="EMBL" id="BMJC01000003">
    <property type="protein sequence ID" value="GGB03628.1"/>
    <property type="molecule type" value="Genomic_DNA"/>
</dbReference>
<gene>
    <name evidence="5" type="ORF">GCM10011511_28650</name>
</gene>
<dbReference type="InterPro" id="IPR009057">
    <property type="entry name" value="Homeodomain-like_sf"/>
</dbReference>
<comment type="caution">
    <text evidence="5">The sequence shown here is derived from an EMBL/GenBank/DDBJ whole genome shotgun (WGS) entry which is preliminary data.</text>
</comment>
<evidence type="ECO:0000256" key="2">
    <source>
        <dbReference type="ARBA" id="ARBA00023125"/>
    </source>
</evidence>
<reference evidence="5" key="1">
    <citation type="journal article" date="2014" name="Int. J. Syst. Evol. Microbiol.">
        <title>Complete genome sequence of Corynebacterium casei LMG S-19264T (=DSM 44701T), isolated from a smear-ripened cheese.</title>
        <authorList>
            <consortium name="US DOE Joint Genome Institute (JGI-PGF)"/>
            <person name="Walter F."/>
            <person name="Albersmeier A."/>
            <person name="Kalinowski J."/>
            <person name="Ruckert C."/>
        </authorList>
    </citation>
    <scope>NUCLEOTIDE SEQUENCE</scope>
    <source>
        <strain evidence="5">CGMCC 1.15448</strain>
    </source>
</reference>
<accession>A0A8J2UE31</accession>
<evidence type="ECO:0000259" key="4">
    <source>
        <dbReference type="PROSITE" id="PS01124"/>
    </source>
</evidence>
<protein>
    <submittedName>
        <fullName evidence="5">AraC family transcriptional regulator</fullName>
    </submittedName>
</protein>
<organism evidence="5 6">
    <name type="scientific">Puia dinghuensis</name>
    <dbReference type="NCBI Taxonomy" id="1792502"/>
    <lineage>
        <taxon>Bacteria</taxon>
        <taxon>Pseudomonadati</taxon>
        <taxon>Bacteroidota</taxon>
        <taxon>Chitinophagia</taxon>
        <taxon>Chitinophagales</taxon>
        <taxon>Chitinophagaceae</taxon>
        <taxon>Puia</taxon>
    </lineage>
</organism>
<dbReference type="SMART" id="SM00342">
    <property type="entry name" value="HTH_ARAC"/>
    <property type="match status" value="1"/>
</dbReference>
<dbReference type="PANTHER" id="PTHR43280:SF32">
    <property type="entry name" value="TRANSCRIPTIONAL REGULATORY PROTEIN"/>
    <property type="match status" value="1"/>
</dbReference>
<name>A0A8J2UE31_9BACT</name>
<dbReference type="InterPro" id="IPR020449">
    <property type="entry name" value="Tscrpt_reg_AraC-type_HTH"/>
</dbReference>
<evidence type="ECO:0000256" key="3">
    <source>
        <dbReference type="ARBA" id="ARBA00023163"/>
    </source>
</evidence>
<proteinExistence type="predicted"/>
<keyword evidence="3" id="KW-0804">Transcription</keyword>
<evidence type="ECO:0000313" key="5">
    <source>
        <dbReference type="EMBL" id="GGB03628.1"/>
    </source>
</evidence>
<dbReference type="GO" id="GO:0043565">
    <property type="term" value="F:sequence-specific DNA binding"/>
    <property type="evidence" value="ECO:0007669"/>
    <property type="project" value="InterPro"/>
</dbReference>
<dbReference type="PRINTS" id="PR00032">
    <property type="entry name" value="HTHARAC"/>
</dbReference>
<keyword evidence="2" id="KW-0238">DNA-binding</keyword>
<reference evidence="5" key="2">
    <citation type="submission" date="2020-09" db="EMBL/GenBank/DDBJ databases">
        <authorList>
            <person name="Sun Q."/>
            <person name="Zhou Y."/>
        </authorList>
    </citation>
    <scope>NUCLEOTIDE SEQUENCE</scope>
    <source>
        <strain evidence="5">CGMCC 1.15448</strain>
    </source>
</reference>
<dbReference type="GO" id="GO:0003700">
    <property type="term" value="F:DNA-binding transcription factor activity"/>
    <property type="evidence" value="ECO:0007669"/>
    <property type="project" value="InterPro"/>
</dbReference>
<dbReference type="SUPFAM" id="SSF46689">
    <property type="entry name" value="Homeodomain-like"/>
    <property type="match status" value="1"/>
</dbReference>